<dbReference type="Proteomes" id="UP000236290">
    <property type="component" value="Unassembled WGS sequence"/>
</dbReference>
<organism evidence="1 2">
    <name type="scientific">Trichoderma harzianum</name>
    <name type="common">Hypocrea lixii</name>
    <dbReference type="NCBI Taxonomy" id="5544"/>
    <lineage>
        <taxon>Eukaryota</taxon>
        <taxon>Fungi</taxon>
        <taxon>Dikarya</taxon>
        <taxon>Ascomycota</taxon>
        <taxon>Pezizomycotina</taxon>
        <taxon>Sordariomycetes</taxon>
        <taxon>Hypocreomycetidae</taxon>
        <taxon>Hypocreales</taxon>
        <taxon>Hypocreaceae</taxon>
        <taxon>Trichoderma</taxon>
    </lineage>
</organism>
<sequence length="72" mass="8298">MRTDLPYEGLPLMDEQDAVRETAIEELDDDGVDDLSMEDGHQTDNHKVQQFDYPRAYPREPTPPVPIITITR</sequence>
<protein>
    <submittedName>
        <fullName evidence="1">Uncharacterized protein</fullName>
    </submittedName>
</protein>
<dbReference type="AlphaFoldDB" id="A0A2K0UPT2"/>
<evidence type="ECO:0000313" key="1">
    <source>
        <dbReference type="EMBL" id="PNP59796.1"/>
    </source>
</evidence>
<dbReference type="EMBL" id="MTYI01000005">
    <property type="protein sequence ID" value="PNP59796.1"/>
    <property type="molecule type" value="Genomic_DNA"/>
</dbReference>
<evidence type="ECO:0000313" key="2">
    <source>
        <dbReference type="Proteomes" id="UP000236290"/>
    </source>
</evidence>
<name>A0A2K0UPT2_TRIHA</name>
<gene>
    <name evidence="1" type="ORF">THARTR1_00675</name>
</gene>
<accession>A0A2K0UPT2</accession>
<comment type="caution">
    <text evidence="1">The sequence shown here is derived from an EMBL/GenBank/DDBJ whole genome shotgun (WGS) entry which is preliminary data.</text>
</comment>
<reference evidence="1 2" key="1">
    <citation type="submission" date="2017-02" db="EMBL/GenBank/DDBJ databases">
        <title>Genomes of Trichoderma spp. with biocontrol activity.</title>
        <authorList>
            <person name="Gardiner D."/>
            <person name="Kazan K."/>
            <person name="Vos C."/>
            <person name="Harvey P."/>
        </authorList>
    </citation>
    <scope>NUCLEOTIDE SEQUENCE [LARGE SCALE GENOMIC DNA]</scope>
    <source>
        <strain evidence="1 2">Tr1</strain>
    </source>
</reference>
<proteinExistence type="predicted"/>